<dbReference type="RefSeq" id="WP_123266046.1">
    <property type="nucleotide sequence ID" value="NZ_RJUG01000004.1"/>
</dbReference>
<dbReference type="EMBL" id="RJUG01000004">
    <property type="protein sequence ID" value="ROI07725.1"/>
    <property type="molecule type" value="Genomic_DNA"/>
</dbReference>
<feature type="signal peptide" evidence="1">
    <location>
        <begin position="1"/>
        <end position="18"/>
    </location>
</feature>
<feature type="domain" description="Endonuclease/exonuclease/phosphatase" evidence="2">
    <location>
        <begin position="96"/>
        <end position="395"/>
    </location>
</feature>
<dbReference type="OrthoDB" id="9802724at2"/>
<dbReference type="SUPFAM" id="SSF56219">
    <property type="entry name" value="DNase I-like"/>
    <property type="match status" value="1"/>
</dbReference>
<dbReference type="GO" id="GO:0004519">
    <property type="term" value="F:endonuclease activity"/>
    <property type="evidence" value="ECO:0007669"/>
    <property type="project" value="UniProtKB-KW"/>
</dbReference>
<dbReference type="Gene3D" id="3.60.10.10">
    <property type="entry name" value="Endonuclease/exonuclease/phosphatase"/>
    <property type="match status" value="1"/>
</dbReference>
<accession>A0A3N0WS34</accession>
<keyword evidence="1" id="KW-0732">Signal</keyword>
<protein>
    <submittedName>
        <fullName evidence="3">Endonuclease</fullName>
    </submittedName>
</protein>
<gene>
    <name evidence="3" type="ORF">EGI11_08535</name>
</gene>
<dbReference type="PANTHER" id="PTHR42834:SF1">
    <property type="entry name" value="ENDONUCLEASE_EXONUCLEASE_PHOSPHATASE FAMILY PROTEIN (AFU_ORTHOLOGUE AFUA_3G09210)"/>
    <property type="match status" value="1"/>
</dbReference>
<dbReference type="AlphaFoldDB" id="A0A3N0WS34"/>
<evidence type="ECO:0000256" key="1">
    <source>
        <dbReference type="SAM" id="SignalP"/>
    </source>
</evidence>
<keyword evidence="3" id="KW-0378">Hydrolase</keyword>
<proteinExistence type="predicted"/>
<organism evidence="3 4">
    <name type="scientific">Kaistella daneshvariae</name>
    <dbReference type="NCBI Taxonomy" id="2487074"/>
    <lineage>
        <taxon>Bacteria</taxon>
        <taxon>Pseudomonadati</taxon>
        <taxon>Bacteroidota</taxon>
        <taxon>Flavobacteriia</taxon>
        <taxon>Flavobacteriales</taxon>
        <taxon>Weeksellaceae</taxon>
        <taxon>Chryseobacterium group</taxon>
        <taxon>Kaistella</taxon>
    </lineage>
</organism>
<evidence type="ECO:0000313" key="3">
    <source>
        <dbReference type="EMBL" id="ROI07725.1"/>
    </source>
</evidence>
<keyword evidence="3" id="KW-0255">Endonuclease</keyword>
<comment type="caution">
    <text evidence="3">The sequence shown here is derived from an EMBL/GenBank/DDBJ whole genome shotgun (WGS) entry which is preliminary data.</text>
</comment>
<dbReference type="Pfam" id="PF19580">
    <property type="entry name" value="Exo_endo_phos_3"/>
    <property type="match status" value="1"/>
</dbReference>
<dbReference type="InterPro" id="IPR036691">
    <property type="entry name" value="Endo/exonu/phosph_ase_sf"/>
</dbReference>
<keyword evidence="3" id="KW-0540">Nuclease</keyword>
<dbReference type="PANTHER" id="PTHR42834">
    <property type="entry name" value="ENDONUCLEASE/EXONUCLEASE/PHOSPHATASE FAMILY PROTEIN (AFU_ORTHOLOGUE AFUA_3G09210)"/>
    <property type="match status" value="1"/>
</dbReference>
<dbReference type="InterPro" id="IPR005135">
    <property type="entry name" value="Endo/exonuclease/phosphatase"/>
</dbReference>
<feature type="chain" id="PRO_5018086528" evidence="1">
    <location>
        <begin position="19"/>
        <end position="398"/>
    </location>
</feature>
<evidence type="ECO:0000313" key="4">
    <source>
        <dbReference type="Proteomes" id="UP000270224"/>
    </source>
</evidence>
<evidence type="ECO:0000259" key="2">
    <source>
        <dbReference type="Pfam" id="PF19580"/>
    </source>
</evidence>
<reference evidence="4" key="1">
    <citation type="submission" date="2018-11" db="EMBL/GenBank/DDBJ databases">
        <title>Proposal to divide the Flavobacteriaceae and reorganize its genera based on Amino Acid Identity values calculated from whole genome sequences.</title>
        <authorList>
            <person name="Nicholson A.C."/>
            <person name="Gulvik C.A."/>
            <person name="Whitney A.M."/>
            <person name="Humrighouse B.W."/>
            <person name="Bell M."/>
            <person name="Holmens B."/>
            <person name="Steigerwalt A."/>
            <person name="Villarma A."/>
            <person name="Sheth M."/>
            <person name="Batra D."/>
            <person name="Pryor J."/>
            <person name="Bernardet J.-F."/>
            <person name="Hugo C."/>
            <person name="Kampfer P."/>
            <person name="Newman J."/>
            <person name="Mcquiston J.R."/>
        </authorList>
    </citation>
    <scope>NUCLEOTIDE SEQUENCE [LARGE SCALE GENOMIC DNA]</scope>
    <source>
        <strain evidence="4">H3056</strain>
    </source>
</reference>
<name>A0A3N0WS34_9FLAO</name>
<sequence length="398" mass="45171">MKKISIFLLLFMFSFSFAQQKGKLRKVATIGFLNVENLFDTVPSSDYIDGTKDFSNPAFHRSVPLDSLKYLETTEDYRGEWRNENLKGKKVIRHQILTDEFTTKSAKNWDSKKYKQKIANEAKVISELGAQYTKTAPAIVGLIEVENRQVIEDLIKHPLLAKYDYGIIHYNSFDARGIDVALIYQKRRFTPTNSLKKEIKIFNDEGKRSYTRNILVATGFLDNEKIAVFMNHWPSRSGGEAASLPKRNAAAAVLKQQMDSIRLKDPSTKLFAMGDFNDDPVSSSLKNHLKAALNPKDVSAETPYLNLMYPLYKRGVASLAYQDAPNLFDQIIVSGNVISDEVGKGYSVYKTEIFAPPYLINKEGNFKGYPFRSWNGDTFTGGYSDHFPAFVVLQREVE</sequence>
<dbReference type="Proteomes" id="UP000270224">
    <property type="component" value="Unassembled WGS sequence"/>
</dbReference>